<dbReference type="GO" id="GO:0004674">
    <property type="term" value="F:protein serine/threonine kinase activity"/>
    <property type="evidence" value="ECO:0007669"/>
    <property type="project" value="InterPro"/>
</dbReference>
<dbReference type="PANTHER" id="PTHR45852:SF1">
    <property type="entry name" value="SERINE_THREONINE-PROTEIN KINASE RIO2"/>
    <property type="match status" value="1"/>
</dbReference>
<keyword evidence="3" id="KW-0418">Kinase</keyword>
<protein>
    <recommendedName>
        <fullName evidence="5">RIO2 kinase winged helix domain-containing protein</fullName>
    </recommendedName>
</protein>
<accession>A0A8W8MWH8</accession>
<evidence type="ECO:0000256" key="2">
    <source>
        <dbReference type="ARBA" id="ARBA00022741"/>
    </source>
</evidence>
<evidence type="ECO:0000313" key="6">
    <source>
        <dbReference type="EnsemblMetazoa" id="G34911.3:cds"/>
    </source>
</evidence>
<dbReference type="PANTHER" id="PTHR45852">
    <property type="entry name" value="SER/THR-PROTEIN KINASE RIO2"/>
    <property type="match status" value="1"/>
</dbReference>
<feature type="domain" description="RIO2 kinase winged helix" evidence="5">
    <location>
        <begin position="9"/>
        <end position="66"/>
    </location>
</feature>
<dbReference type="Pfam" id="PF09202">
    <property type="entry name" value="Rio2_N"/>
    <property type="match status" value="1"/>
</dbReference>
<dbReference type="InterPro" id="IPR036390">
    <property type="entry name" value="WH_DNA-bd_sf"/>
</dbReference>
<dbReference type="Gene3D" id="1.10.10.10">
    <property type="entry name" value="Winged helix-like DNA-binding domain superfamily/Winged helix DNA-binding domain"/>
    <property type="match status" value="1"/>
</dbReference>
<keyword evidence="4" id="KW-0067">ATP-binding</keyword>
<keyword evidence="7" id="KW-1185">Reference proteome</keyword>
<dbReference type="SUPFAM" id="SSF46785">
    <property type="entry name" value="Winged helix' DNA-binding domain"/>
    <property type="match status" value="1"/>
</dbReference>
<keyword evidence="1" id="KW-0808">Transferase</keyword>
<dbReference type="InterPro" id="IPR036388">
    <property type="entry name" value="WH-like_DNA-bd_sf"/>
</dbReference>
<evidence type="ECO:0000259" key="5">
    <source>
        <dbReference type="Pfam" id="PF09202"/>
    </source>
</evidence>
<dbReference type="GO" id="GO:0005634">
    <property type="term" value="C:nucleus"/>
    <property type="evidence" value="ECO:0007669"/>
    <property type="project" value="TreeGrafter"/>
</dbReference>
<dbReference type="InterPro" id="IPR015285">
    <property type="entry name" value="RIO2_wHTH_N"/>
</dbReference>
<dbReference type="EnsemblMetazoa" id="G34911.3">
    <property type="protein sequence ID" value="G34911.3:cds"/>
    <property type="gene ID" value="G34911"/>
</dbReference>
<name>A0A8W8MWH8_MAGGI</name>
<sequence length="81" mass="9291">MGKLNVTVLRYLSKEDFRVLTSVEMGMKNHELVPSPLVASIAHLHGGGCHKVLRELNKHRLVAYERSGKRCEKLQYLDIYI</sequence>
<reference evidence="6" key="1">
    <citation type="submission" date="2022-08" db="UniProtKB">
        <authorList>
            <consortium name="EnsemblMetazoa"/>
        </authorList>
    </citation>
    <scope>IDENTIFICATION</scope>
    <source>
        <strain evidence="6">05x7-T-G4-1.051#20</strain>
    </source>
</reference>
<keyword evidence="2" id="KW-0547">Nucleotide-binding</keyword>
<evidence type="ECO:0000256" key="3">
    <source>
        <dbReference type="ARBA" id="ARBA00022777"/>
    </source>
</evidence>
<proteinExistence type="predicted"/>
<dbReference type="AlphaFoldDB" id="A0A8W8MWH8"/>
<dbReference type="GO" id="GO:0005829">
    <property type="term" value="C:cytosol"/>
    <property type="evidence" value="ECO:0007669"/>
    <property type="project" value="TreeGrafter"/>
</dbReference>
<dbReference type="GO" id="GO:0030688">
    <property type="term" value="C:preribosome, small subunit precursor"/>
    <property type="evidence" value="ECO:0007669"/>
    <property type="project" value="TreeGrafter"/>
</dbReference>
<organism evidence="6 7">
    <name type="scientific">Magallana gigas</name>
    <name type="common">Pacific oyster</name>
    <name type="synonym">Crassostrea gigas</name>
    <dbReference type="NCBI Taxonomy" id="29159"/>
    <lineage>
        <taxon>Eukaryota</taxon>
        <taxon>Metazoa</taxon>
        <taxon>Spiralia</taxon>
        <taxon>Lophotrochozoa</taxon>
        <taxon>Mollusca</taxon>
        <taxon>Bivalvia</taxon>
        <taxon>Autobranchia</taxon>
        <taxon>Pteriomorphia</taxon>
        <taxon>Ostreida</taxon>
        <taxon>Ostreoidea</taxon>
        <taxon>Ostreidae</taxon>
        <taxon>Magallana</taxon>
    </lineage>
</organism>
<evidence type="ECO:0000313" key="7">
    <source>
        <dbReference type="Proteomes" id="UP000005408"/>
    </source>
</evidence>
<dbReference type="GO" id="GO:0005524">
    <property type="term" value="F:ATP binding"/>
    <property type="evidence" value="ECO:0007669"/>
    <property type="project" value="UniProtKB-KW"/>
</dbReference>
<dbReference type="Proteomes" id="UP000005408">
    <property type="component" value="Unassembled WGS sequence"/>
</dbReference>
<evidence type="ECO:0000256" key="4">
    <source>
        <dbReference type="ARBA" id="ARBA00022840"/>
    </source>
</evidence>
<evidence type="ECO:0000256" key="1">
    <source>
        <dbReference type="ARBA" id="ARBA00022679"/>
    </source>
</evidence>
<dbReference type="GO" id="GO:0030490">
    <property type="term" value="P:maturation of SSU-rRNA"/>
    <property type="evidence" value="ECO:0007669"/>
    <property type="project" value="TreeGrafter"/>
</dbReference>